<dbReference type="InterPro" id="IPR022953">
    <property type="entry name" value="ATP_PFK"/>
</dbReference>
<comment type="subcellular location">
    <subcellularLocation>
        <location evidence="2 14">Cytoplasm</location>
    </subcellularLocation>
</comment>
<dbReference type="PIRSF" id="PIRSF000532">
    <property type="entry name" value="ATP_PFK_prok"/>
    <property type="match status" value="1"/>
</dbReference>
<comment type="catalytic activity">
    <reaction evidence="13 14">
        <text>beta-D-fructose 6-phosphate + ATP = beta-D-fructose 1,6-bisphosphate + ADP + H(+)</text>
        <dbReference type="Rhea" id="RHEA:16109"/>
        <dbReference type="ChEBI" id="CHEBI:15378"/>
        <dbReference type="ChEBI" id="CHEBI:30616"/>
        <dbReference type="ChEBI" id="CHEBI:32966"/>
        <dbReference type="ChEBI" id="CHEBI:57634"/>
        <dbReference type="ChEBI" id="CHEBI:456216"/>
        <dbReference type="EC" id="2.7.1.11"/>
    </reaction>
</comment>
<feature type="binding site" description="in other chain" evidence="14">
    <location>
        <position position="169"/>
    </location>
    <ligand>
        <name>ADP</name>
        <dbReference type="ChEBI" id="CHEBI:456216"/>
        <note>allosteric activator; ligand shared between dimeric partners</note>
    </ligand>
</feature>
<dbReference type="Pfam" id="PF00365">
    <property type="entry name" value="PFK"/>
    <property type="match status" value="1"/>
</dbReference>
<reference evidence="16 17" key="1">
    <citation type="submission" date="2018-10" db="EMBL/GenBank/DDBJ databases">
        <title>Genomic Encyclopedia of Archaeal and Bacterial Type Strains, Phase II (KMG-II): from individual species to whole genera.</title>
        <authorList>
            <person name="Goeker M."/>
        </authorList>
    </citation>
    <scope>NUCLEOTIDE SEQUENCE [LARGE SCALE GENOMIC DNA]</scope>
    <source>
        <strain evidence="16 17">DSM 19624</strain>
    </source>
</reference>
<dbReference type="GO" id="GO:0016208">
    <property type="term" value="F:AMP binding"/>
    <property type="evidence" value="ECO:0007669"/>
    <property type="project" value="TreeGrafter"/>
</dbReference>
<feature type="binding site" evidence="14">
    <location>
        <begin position="116"/>
        <end position="119"/>
    </location>
    <ligand>
        <name>ATP</name>
        <dbReference type="ChEBI" id="CHEBI:30616"/>
    </ligand>
</feature>
<dbReference type="GO" id="GO:0046872">
    <property type="term" value="F:metal ion binding"/>
    <property type="evidence" value="ECO:0007669"/>
    <property type="project" value="UniProtKB-KW"/>
</dbReference>
<dbReference type="PANTHER" id="PTHR13697:SF4">
    <property type="entry name" value="ATP-DEPENDENT 6-PHOSPHOFRUCTOKINASE"/>
    <property type="match status" value="1"/>
</dbReference>
<comment type="pathway">
    <text evidence="3 14">Carbohydrate degradation; glycolysis; D-glyceraldehyde 3-phosphate and glycerone phosphate from D-glucose: step 3/4.</text>
</comment>
<evidence type="ECO:0000256" key="9">
    <source>
        <dbReference type="ARBA" id="ARBA00022777"/>
    </source>
</evidence>
<feature type="binding site" evidence="14">
    <location>
        <position position="117"/>
    </location>
    <ligand>
        <name>Mg(2+)</name>
        <dbReference type="ChEBI" id="CHEBI:18420"/>
        <note>catalytic</note>
    </ligand>
</feature>
<comment type="caution">
    <text evidence="16">The sequence shown here is derived from an EMBL/GenBank/DDBJ whole genome shotgun (WGS) entry which is preliminary data.</text>
</comment>
<feature type="domain" description="Phosphofructokinase" evidence="15">
    <location>
        <begin position="17"/>
        <end position="291"/>
    </location>
</feature>
<keyword evidence="10 14" id="KW-0067">ATP-binding</keyword>
<keyword evidence="9 14" id="KW-0418">Kinase</keyword>
<dbReference type="Gene3D" id="3.40.50.450">
    <property type="match status" value="1"/>
</dbReference>
<dbReference type="AlphaFoldDB" id="A0A497XV06"/>
<feature type="binding site" description="in other chain" evidence="14">
    <location>
        <begin position="266"/>
        <end position="269"/>
    </location>
    <ligand>
        <name>substrate</name>
        <note>ligand shared between dimeric partners</note>
    </ligand>
</feature>
<dbReference type="HAMAP" id="MF_00339">
    <property type="entry name" value="Phosphofructokinase_I_B1"/>
    <property type="match status" value="1"/>
</dbReference>
<dbReference type="PANTHER" id="PTHR13697">
    <property type="entry name" value="PHOSPHOFRUCTOKINASE"/>
    <property type="match status" value="1"/>
</dbReference>
<feature type="binding site" description="in other chain" evidence="14">
    <location>
        <position position="225"/>
    </location>
    <ligand>
        <name>ADP</name>
        <dbReference type="ChEBI" id="CHEBI:456216"/>
        <note>allosteric activator; ligand shared between dimeric partners</note>
    </ligand>
</feature>
<dbReference type="InterPro" id="IPR012828">
    <property type="entry name" value="PFKA_ATP_prok"/>
</dbReference>
<evidence type="ECO:0000256" key="6">
    <source>
        <dbReference type="ARBA" id="ARBA00022679"/>
    </source>
</evidence>
<keyword evidence="5 14" id="KW-0021">Allosteric enzyme</keyword>
<evidence type="ECO:0000256" key="12">
    <source>
        <dbReference type="ARBA" id="ARBA00023152"/>
    </source>
</evidence>
<feature type="binding site" evidence="14">
    <location>
        <begin position="35"/>
        <end position="39"/>
    </location>
    <ligand>
        <name>ADP</name>
        <dbReference type="ChEBI" id="CHEBI:456216"/>
        <note>allosteric activator; ligand shared between dimeric partners</note>
    </ligand>
</feature>
<feature type="binding site" description="in other chain" evidence="14">
    <location>
        <begin position="184"/>
        <end position="186"/>
    </location>
    <ligand>
        <name>substrate</name>
        <note>ligand shared between dimeric partners</note>
    </ligand>
</feature>
<dbReference type="InterPro" id="IPR012003">
    <property type="entry name" value="ATP_PFK_prok-type"/>
</dbReference>
<keyword evidence="7 14" id="KW-0479">Metal-binding</keyword>
<dbReference type="GO" id="GO:0003872">
    <property type="term" value="F:6-phosphofructokinase activity"/>
    <property type="evidence" value="ECO:0007669"/>
    <property type="project" value="UniProtKB-UniRule"/>
</dbReference>
<organism evidence="16 17">
    <name type="scientific">Pedobacter alluvionis</name>
    <dbReference type="NCBI Taxonomy" id="475253"/>
    <lineage>
        <taxon>Bacteria</taxon>
        <taxon>Pseudomonadati</taxon>
        <taxon>Bacteroidota</taxon>
        <taxon>Sphingobacteriia</taxon>
        <taxon>Sphingobacteriales</taxon>
        <taxon>Sphingobacteriaceae</taxon>
        <taxon>Pedobacter</taxon>
    </lineage>
</organism>
<gene>
    <name evidence="14" type="primary">pfkA</name>
    <name evidence="16" type="ORF">BCL90_3732</name>
</gene>
<dbReference type="Proteomes" id="UP000273898">
    <property type="component" value="Unassembled WGS sequence"/>
</dbReference>
<evidence type="ECO:0000256" key="10">
    <source>
        <dbReference type="ARBA" id="ARBA00022840"/>
    </source>
</evidence>
<feature type="binding site" evidence="14">
    <location>
        <position position="177"/>
    </location>
    <ligand>
        <name>substrate</name>
        <note>ligand shared between dimeric partners</note>
    </ligand>
</feature>
<comment type="activity regulation">
    <text evidence="14">Allosterically activated by ADP and other diphosphonucleosides, and allosterically inhibited by phosphoenolpyruvate.</text>
</comment>
<dbReference type="InterPro" id="IPR000023">
    <property type="entry name" value="Phosphofructokinase_dom"/>
</dbReference>
<dbReference type="GO" id="GO:0070095">
    <property type="term" value="F:fructose-6-phosphate binding"/>
    <property type="evidence" value="ECO:0007669"/>
    <property type="project" value="TreeGrafter"/>
</dbReference>
<dbReference type="FunFam" id="3.40.50.450:FF:000001">
    <property type="entry name" value="ATP-dependent 6-phosphofructokinase"/>
    <property type="match status" value="1"/>
</dbReference>
<dbReference type="EC" id="2.7.1.11" evidence="14"/>
<name>A0A497XV06_9SPHI</name>
<comment type="caution">
    <text evidence="14">Lacks conserved residue(s) required for the propagation of feature annotation.</text>
</comment>
<dbReference type="Gene3D" id="3.40.50.460">
    <property type="entry name" value="Phosphofructokinase domain"/>
    <property type="match status" value="1"/>
</dbReference>
<dbReference type="GO" id="GO:0005524">
    <property type="term" value="F:ATP binding"/>
    <property type="evidence" value="ECO:0007669"/>
    <property type="project" value="UniProtKB-UniRule"/>
</dbReference>
<keyword evidence="11 14" id="KW-0460">Magnesium</keyword>
<dbReference type="GO" id="GO:0005945">
    <property type="term" value="C:6-phosphofructokinase complex"/>
    <property type="evidence" value="ECO:0007669"/>
    <property type="project" value="TreeGrafter"/>
</dbReference>
<dbReference type="NCBIfam" id="TIGR02482">
    <property type="entry name" value="PFKA_ATP"/>
    <property type="match status" value="1"/>
</dbReference>
<accession>A0A497XV06</accession>
<evidence type="ECO:0000256" key="13">
    <source>
        <dbReference type="ARBA" id="ARBA00048070"/>
    </source>
</evidence>
<comment type="similarity">
    <text evidence="14">Belongs to the phosphofructokinase type A (PFKA) family. ATP-dependent PFK group I subfamily. Prokaryotic clade 'B1' sub-subfamily.</text>
</comment>
<evidence type="ECO:0000256" key="7">
    <source>
        <dbReference type="ARBA" id="ARBA00022723"/>
    </source>
</evidence>
<feature type="binding site" evidence="14">
    <location>
        <position position="260"/>
    </location>
    <ligand>
        <name>substrate</name>
        <note>ligand shared between dimeric partners</note>
    </ligand>
</feature>
<comment type="subunit">
    <text evidence="14">Homotetramer.</text>
</comment>
<evidence type="ECO:0000259" key="15">
    <source>
        <dbReference type="Pfam" id="PF00365"/>
    </source>
</evidence>
<dbReference type="GO" id="GO:0061621">
    <property type="term" value="P:canonical glycolysis"/>
    <property type="evidence" value="ECO:0007669"/>
    <property type="project" value="TreeGrafter"/>
</dbReference>
<keyword evidence="4 14" id="KW-0963">Cytoplasm</keyword>
<evidence type="ECO:0000256" key="11">
    <source>
        <dbReference type="ARBA" id="ARBA00022842"/>
    </source>
</evidence>
<evidence type="ECO:0000256" key="3">
    <source>
        <dbReference type="ARBA" id="ARBA00004679"/>
    </source>
</evidence>
<dbReference type="GO" id="GO:0030388">
    <property type="term" value="P:fructose 1,6-bisphosphate metabolic process"/>
    <property type="evidence" value="ECO:0007669"/>
    <property type="project" value="TreeGrafter"/>
</dbReference>
<keyword evidence="6 14" id="KW-0808">Transferase</keyword>
<evidence type="ECO:0000256" key="14">
    <source>
        <dbReference type="HAMAP-Rule" id="MF_00339"/>
    </source>
</evidence>
<keyword evidence="8 14" id="KW-0547">Nucleotide-binding</keyword>
<evidence type="ECO:0000256" key="1">
    <source>
        <dbReference type="ARBA" id="ARBA00001946"/>
    </source>
</evidence>
<dbReference type="UniPathway" id="UPA00109">
    <property type="reaction ID" value="UER00182"/>
</dbReference>
<evidence type="ECO:0000256" key="4">
    <source>
        <dbReference type="ARBA" id="ARBA00022490"/>
    </source>
</evidence>
<evidence type="ECO:0000313" key="16">
    <source>
        <dbReference type="EMBL" id="RLJ73575.1"/>
    </source>
</evidence>
<feature type="binding site" description="in other chain" evidence="14">
    <location>
        <begin position="227"/>
        <end position="229"/>
    </location>
    <ligand>
        <name>ADP</name>
        <dbReference type="ChEBI" id="CHEBI:456216"/>
        <note>allosteric activator; ligand shared between dimeric partners</note>
    </ligand>
</feature>
<dbReference type="GO" id="GO:0006002">
    <property type="term" value="P:fructose 6-phosphate metabolic process"/>
    <property type="evidence" value="ECO:0007669"/>
    <property type="project" value="UniProtKB-UniRule"/>
</dbReference>
<feature type="active site" description="Proton acceptor" evidence="14">
    <location>
        <position position="142"/>
    </location>
</feature>
<feature type="binding site" description="in other chain" evidence="14">
    <location>
        <position position="236"/>
    </location>
    <ligand>
        <name>substrate</name>
        <note>ligand shared between dimeric partners</note>
    </ligand>
</feature>
<feature type="binding site" description="in other chain" evidence="14">
    <location>
        <begin position="200"/>
        <end position="202"/>
    </location>
    <ligand>
        <name>ADP</name>
        <dbReference type="ChEBI" id="CHEBI:456216"/>
        <note>allosteric activator; ligand shared between dimeric partners</note>
    </ligand>
</feature>
<dbReference type="GO" id="GO:0042802">
    <property type="term" value="F:identical protein binding"/>
    <property type="evidence" value="ECO:0007669"/>
    <property type="project" value="TreeGrafter"/>
</dbReference>
<dbReference type="PRINTS" id="PR00476">
    <property type="entry name" value="PHFRCTKINASE"/>
</dbReference>
<feature type="binding site" evidence="14">
    <location>
        <position position="25"/>
    </location>
    <ligand>
        <name>ATP</name>
        <dbReference type="ChEBI" id="CHEBI:30616"/>
    </ligand>
</feature>
<comment type="function">
    <text evidence="14">Catalyzes the phosphorylation of D-fructose 6-phosphate to fructose 1,6-bisphosphate by ATP, the first committing step of glycolysis.</text>
</comment>
<dbReference type="FunFam" id="3.40.50.460:FF:000002">
    <property type="entry name" value="ATP-dependent 6-phosphofructokinase"/>
    <property type="match status" value="1"/>
</dbReference>
<dbReference type="InterPro" id="IPR035966">
    <property type="entry name" value="PKF_sf"/>
</dbReference>
<evidence type="ECO:0000256" key="5">
    <source>
        <dbReference type="ARBA" id="ARBA00022533"/>
    </source>
</evidence>
<dbReference type="GO" id="GO:0048029">
    <property type="term" value="F:monosaccharide binding"/>
    <property type="evidence" value="ECO:0007669"/>
    <property type="project" value="TreeGrafter"/>
</dbReference>
<evidence type="ECO:0000256" key="2">
    <source>
        <dbReference type="ARBA" id="ARBA00004496"/>
    </source>
</evidence>
<dbReference type="InterPro" id="IPR015912">
    <property type="entry name" value="Phosphofructokinase_CS"/>
</dbReference>
<dbReference type="SUPFAM" id="SSF53784">
    <property type="entry name" value="Phosphofructokinase"/>
    <property type="match status" value="1"/>
</dbReference>
<proteinExistence type="inferred from homology"/>
<dbReference type="EMBL" id="RCCK01000013">
    <property type="protein sequence ID" value="RLJ73575.1"/>
    <property type="molecule type" value="Genomic_DNA"/>
</dbReference>
<dbReference type="PROSITE" id="PS00433">
    <property type="entry name" value="PHOSPHOFRUCTOKINASE"/>
    <property type="match status" value="1"/>
</dbReference>
<sequence>MDYQDLPRNKQMNKIKNIGVLTSGGDSPGMNAAIRAVVRGSIYYDIEVTGFIRGYEGLINNDFIPMDRKSVANIIQRGGTILKTARSEAFRTVEGRKKAYENLKAKGIDALVVIGGDGTFTGANIFSKEFDFPIVGLPGTIDNDLAGTDFTIGYDSAINTVIDAVDRIRDTAESHDRLFIVEVMGRDSGLIALRSGIGVGAEAIMIPEANMNADDILHKLEHSRKDKASKIIIVAEGDDTGGAFKVGEILQEKYPHYDTKVSVLGHIQRGGKPTCMDRVLASRLGVAAVEGLINGESGVMAGQVNREIIFTPFDHAIKHINAEKVSAKWLKLIDILSF</sequence>
<feature type="binding site" description="in other chain" evidence="14">
    <location>
        <begin position="140"/>
        <end position="142"/>
    </location>
    <ligand>
        <name>substrate</name>
        <note>ligand shared between dimeric partners</note>
    </ligand>
</feature>
<dbReference type="NCBIfam" id="NF002872">
    <property type="entry name" value="PRK03202.1"/>
    <property type="match status" value="1"/>
</dbReference>
<feature type="binding site" evidence="14">
    <location>
        <begin position="86"/>
        <end position="87"/>
    </location>
    <ligand>
        <name>ATP</name>
        <dbReference type="ChEBI" id="CHEBI:30616"/>
    </ligand>
</feature>
<evidence type="ECO:0000313" key="17">
    <source>
        <dbReference type="Proteomes" id="UP000273898"/>
    </source>
</evidence>
<keyword evidence="12 14" id="KW-0324">Glycolysis</keyword>
<comment type="cofactor">
    <cofactor evidence="1 14">
        <name>Mg(2+)</name>
        <dbReference type="ChEBI" id="CHEBI:18420"/>
    </cofactor>
</comment>
<protein>
    <recommendedName>
        <fullName evidence="14">ATP-dependent 6-phosphofructokinase</fullName>
        <shortName evidence="14">ATP-PFK</shortName>
        <shortName evidence="14">Phosphofructokinase</shortName>
        <ecNumber evidence="14">2.7.1.11</ecNumber>
    </recommendedName>
    <alternativeName>
        <fullName evidence="14">Phosphohexokinase</fullName>
    </alternativeName>
</protein>
<evidence type="ECO:0000256" key="8">
    <source>
        <dbReference type="ARBA" id="ARBA00022741"/>
    </source>
</evidence>